<proteinExistence type="predicted"/>
<dbReference type="OrthoDB" id="2384577at2759"/>
<dbReference type="InterPro" id="IPR001005">
    <property type="entry name" value="SANT/Myb"/>
</dbReference>
<feature type="domain" description="Myb-like" evidence="2">
    <location>
        <begin position="216"/>
        <end position="272"/>
    </location>
</feature>
<sequence length="281" mass="30613">MCSSKQKVADALIHLCHFVTPQKVEPHHPLDNPPTLPSLAPSSSSCPTNPTLPSIRHLFASLEQPPPSQPAMSSFPHGSYSRGAARAASMSAASPSTPPGTVFYLRPYASFSSPENACHQPNLGRPLDPSSSANSDNAEPAQSTKGKKRPARPAIHTKIAKRAKRPVARSSAGRRHMSSRRASVHNDDDDECASPPSSPTTTTTTSSSSSSFESPTNQPHKPRWKESERLDLFKAIVREKQLDDMTTISWDRIAIAVGRAKKACKDQWRREVLPTLLKNMK</sequence>
<comment type="caution">
    <text evidence="3">The sequence shown here is derived from an EMBL/GenBank/DDBJ whole genome shotgun (WGS) entry which is preliminary data.</text>
</comment>
<protein>
    <recommendedName>
        <fullName evidence="2">Myb-like domain-containing protein</fullName>
    </recommendedName>
</protein>
<keyword evidence="4" id="KW-1185">Reference proteome</keyword>
<gene>
    <name evidence="3" type="ORF">DM01DRAFT_1335116</name>
</gene>
<feature type="compositionally biased region" description="Low complexity" evidence="1">
    <location>
        <begin position="199"/>
        <end position="216"/>
    </location>
</feature>
<feature type="region of interest" description="Disordered" evidence="1">
    <location>
        <begin position="62"/>
        <end position="81"/>
    </location>
</feature>
<evidence type="ECO:0000259" key="2">
    <source>
        <dbReference type="PROSITE" id="PS50090"/>
    </source>
</evidence>
<evidence type="ECO:0000313" key="3">
    <source>
        <dbReference type="EMBL" id="ORX55721.1"/>
    </source>
</evidence>
<evidence type="ECO:0000313" key="4">
    <source>
        <dbReference type="Proteomes" id="UP000242146"/>
    </source>
</evidence>
<dbReference type="EMBL" id="MCGT01000011">
    <property type="protein sequence ID" value="ORX55721.1"/>
    <property type="molecule type" value="Genomic_DNA"/>
</dbReference>
<feature type="compositionally biased region" description="Basic residues" evidence="1">
    <location>
        <begin position="158"/>
        <end position="183"/>
    </location>
</feature>
<reference evidence="3 4" key="1">
    <citation type="submission" date="2016-07" db="EMBL/GenBank/DDBJ databases">
        <title>Pervasive Adenine N6-methylation of Active Genes in Fungi.</title>
        <authorList>
            <consortium name="DOE Joint Genome Institute"/>
            <person name="Mondo S.J."/>
            <person name="Dannebaum R.O."/>
            <person name="Kuo R.C."/>
            <person name="Labutti K."/>
            <person name="Haridas S."/>
            <person name="Kuo A."/>
            <person name="Salamov A."/>
            <person name="Ahrendt S.R."/>
            <person name="Lipzen A."/>
            <person name="Sullivan W."/>
            <person name="Andreopoulos W.B."/>
            <person name="Clum A."/>
            <person name="Lindquist E."/>
            <person name="Daum C."/>
            <person name="Ramamoorthy G.K."/>
            <person name="Gryganskyi A."/>
            <person name="Culley D."/>
            <person name="Magnuson J.K."/>
            <person name="James T.Y."/>
            <person name="O'Malley M.A."/>
            <person name="Stajich J.E."/>
            <person name="Spatafora J.W."/>
            <person name="Visel A."/>
            <person name="Grigoriev I.V."/>
        </authorList>
    </citation>
    <scope>NUCLEOTIDE SEQUENCE [LARGE SCALE GENOMIC DNA]</scope>
    <source>
        <strain evidence="3 4">NRRL 3301</strain>
    </source>
</reference>
<feature type="region of interest" description="Disordered" evidence="1">
    <location>
        <begin position="114"/>
        <end position="226"/>
    </location>
</feature>
<dbReference type="PROSITE" id="PS50090">
    <property type="entry name" value="MYB_LIKE"/>
    <property type="match status" value="1"/>
</dbReference>
<feature type="region of interest" description="Disordered" evidence="1">
    <location>
        <begin position="26"/>
        <end position="51"/>
    </location>
</feature>
<evidence type="ECO:0000256" key="1">
    <source>
        <dbReference type="SAM" id="MobiDB-lite"/>
    </source>
</evidence>
<accession>A0A1X2GK97</accession>
<organism evidence="3 4">
    <name type="scientific">Hesseltinella vesiculosa</name>
    <dbReference type="NCBI Taxonomy" id="101127"/>
    <lineage>
        <taxon>Eukaryota</taxon>
        <taxon>Fungi</taxon>
        <taxon>Fungi incertae sedis</taxon>
        <taxon>Mucoromycota</taxon>
        <taxon>Mucoromycotina</taxon>
        <taxon>Mucoromycetes</taxon>
        <taxon>Mucorales</taxon>
        <taxon>Cunninghamellaceae</taxon>
        <taxon>Hesseltinella</taxon>
    </lineage>
</organism>
<feature type="compositionally biased region" description="Low complexity" evidence="1">
    <location>
        <begin position="37"/>
        <end position="48"/>
    </location>
</feature>
<dbReference type="AlphaFoldDB" id="A0A1X2GK97"/>
<name>A0A1X2GK97_9FUNG</name>
<feature type="compositionally biased region" description="Polar residues" evidence="1">
    <location>
        <begin position="129"/>
        <end position="144"/>
    </location>
</feature>
<dbReference type="Proteomes" id="UP000242146">
    <property type="component" value="Unassembled WGS sequence"/>
</dbReference>